<name>A0A150T9J6_SORCE</name>
<organism evidence="1 2">
    <name type="scientific">Sorangium cellulosum</name>
    <name type="common">Polyangium cellulosum</name>
    <dbReference type="NCBI Taxonomy" id="56"/>
    <lineage>
        <taxon>Bacteria</taxon>
        <taxon>Pseudomonadati</taxon>
        <taxon>Myxococcota</taxon>
        <taxon>Polyangia</taxon>
        <taxon>Polyangiales</taxon>
        <taxon>Polyangiaceae</taxon>
        <taxon>Sorangium</taxon>
    </lineage>
</organism>
<dbReference type="EMBL" id="JEME01003294">
    <property type="protein sequence ID" value="KYG01370.1"/>
    <property type="molecule type" value="Genomic_DNA"/>
</dbReference>
<dbReference type="Proteomes" id="UP000075502">
    <property type="component" value="Unassembled WGS sequence"/>
</dbReference>
<gene>
    <name evidence="1" type="ORF">BE21_56610</name>
</gene>
<proteinExistence type="predicted"/>
<sequence length="211" mass="23895">MLGVYLTDMLIDWLRGLPRDVRFAVEGRLRMRGPVWLFQNTSTEDDESVVKALQAVDADVQVLDIAEAITTILNQPIDTDDPKRWDEAKRRWEAIRGMVTYDRQSQRNVYVLRGVEYRILPSTRVAARTVYDVVRVHDGMVVASFDFFDHPDGRREGPFLPGGSSTPNSLGQDDVRQLCDLWQAMRTKPGASARRSSADVANDLPKLADEC</sequence>
<accession>A0A150T9J6</accession>
<reference evidence="1 2" key="1">
    <citation type="submission" date="2014-02" db="EMBL/GenBank/DDBJ databases">
        <title>The small core and large imbalanced accessory genome model reveals a collaborative survival strategy of Sorangium cellulosum strains in nature.</title>
        <authorList>
            <person name="Han K."/>
            <person name="Peng R."/>
            <person name="Blom J."/>
            <person name="Li Y.-Z."/>
        </authorList>
    </citation>
    <scope>NUCLEOTIDE SEQUENCE [LARGE SCALE GENOMIC DNA]</scope>
    <source>
        <strain evidence="1 2">So0007-03</strain>
    </source>
</reference>
<comment type="caution">
    <text evidence="1">The sequence shown here is derived from an EMBL/GenBank/DDBJ whole genome shotgun (WGS) entry which is preliminary data.</text>
</comment>
<dbReference type="AlphaFoldDB" id="A0A150T9J6"/>
<evidence type="ECO:0000313" key="2">
    <source>
        <dbReference type="Proteomes" id="UP000075502"/>
    </source>
</evidence>
<protein>
    <submittedName>
        <fullName evidence="1">Uncharacterized protein</fullName>
    </submittedName>
</protein>
<evidence type="ECO:0000313" key="1">
    <source>
        <dbReference type="EMBL" id="KYG01370.1"/>
    </source>
</evidence>